<accession>A0A0F9J6C9</accession>
<comment type="caution">
    <text evidence="1">The sequence shown here is derived from an EMBL/GenBank/DDBJ whole genome shotgun (WGS) entry which is preliminary data.</text>
</comment>
<dbReference type="EMBL" id="LAZR01010752">
    <property type="protein sequence ID" value="KKM65289.1"/>
    <property type="molecule type" value="Genomic_DNA"/>
</dbReference>
<protein>
    <submittedName>
        <fullName evidence="1">Uncharacterized protein</fullName>
    </submittedName>
</protein>
<organism evidence="1">
    <name type="scientific">marine sediment metagenome</name>
    <dbReference type="NCBI Taxonomy" id="412755"/>
    <lineage>
        <taxon>unclassified sequences</taxon>
        <taxon>metagenomes</taxon>
        <taxon>ecological metagenomes</taxon>
    </lineage>
</organism>
<dbReference type="AlphaFoldDB" id="A0A0F9J6C9"/>
<reference evidence="1" key="1">
    <citation type="journal article" date="2015" name="Nature">
        <title>Complex archaea that bridge the gap between prokaryotes and eukaryotes.</title>
        <authorList>
            <person name="Spang A."/>
            <person name="Saw J.H."/>
            <person name="Jorgensen S.L."/>
            <person name="Zaremba-Niedzwiedzka K."/>
            <person name="Martijn J."/>
            <person name="Lind A.E."/>
            <person name="van Eijk R."/>
            <person name="Schleper C."/>
            <person name="Guy L."/>
            <person name="Ettema T.J."/>
        </authorList>
    </citation>
    <scope>NUCLEOTIDE SEQUENCE</scope>
</reference>
<gene>
    <name evidence="1" type="ORF">LCGC14_1492870</name>
</gene>
<proteinExistence type="predicted"/>
<sequence length="71" mass="7874">MIIVIGARPGPLYQRCYSTPFGEFVHGEVVEAPYQIAEWLIHSQLASVARNWRGLGEKKAPVPVATRIINA</sequence>
<name>A0A0F9J6C9_9ZZZZ</name>
<evidence type="ECO:0000313" key="1">
    <source>
        <dbReference type="EMBL" id="KKM65289.1"/>
    </source>
</evidence>